<dbReference type="Proteomes" id="UP000799118">
    <property type="component" value="Unassembled WGS sequence"/>
</dbReference>
<gene>
    <name evidence="1" type="ORF">BT96DRAFT_938867</name>
</gene>
<dbReference type="AlphaFoldDB" id="A0A6A4HSE0"/>
<reference evidence="1" key="1">
    <citation type="journal article" date="2019" name="Environ. Microbiol.">
        <title>Fungal ecological strategies reflected in gene transcription - a case study of two litter decomposers.</title>
        <authorList>
            <person name="Barbi F."/>
            <person name="Kohler A."/>
            <person name="Barry K."/>
            <person name="Baskaran P."/>
            <person name="Daum C."/>
            <person name="Fauchery L."/>
            <person name="Ihrmark K."/>
            <person name="Kuo A."/>
            <person name="LaButti K."/>
            <person name="Lipzen A."/>
            <person name="Morin E."/>
            <person name="Grigoriev I.V."/>
            <person name="Henrissat B."/>
            <person name="Lindahl B."/>
            <person name="Martin F."/>
        </authorList>
    </citation>
    <scope>NUCLEOTIDE SEQUENCE</scope>
    <source>
        <strain evidence="1">JB14</strain>
    </source>
</reference>
<keyword evidence="2" id="KW-1185">Reference proteome</keyword>
<sequence length="608" mass="70058">MCSDVRKRLQEYGSLESEEAEETEMQGWHYPQERQTWSVFKYARKWADKVLRWNFPSVKRHGVESLRFGYVVVGTMSEDMERSRLRMKSITQTVFKRPKTNKATASEISPSRDLSAKFIAAGVHERVLLFAILLMSWDILLNPLPSTVSGADDPSLAPLALSVAHNVQINRQTIVSELFHYAPSTRVEYPKMASNTNAIGHLFDMDLSKEWTHTSGSCFERKLYLEQEHQEQVLSLDQDLIEKTLNYWACLRDYGCGRDLQEKTVYNAEELEHYNAIHAIPKKKKHRHEPKATCKGRISLQYTPTGRPFLCCEHFDPKISRKHFCDFAIANKVYHTEYLLALCNADSDEIHKWEKLAFNNGYGPLAPCTTVWNFSTKRVDCPHQHRNPSGFMLMTEMAQQSMFPAGTGWEGLLEQKRVQEKEHAPQDQYIRVMDEFLLPDVRSHVMDEDAMEENSEKFCIVICMFPQRSHDLLKAQFVQSDISYKRVVGFKELEFVGWDEQSHTDQLVLKDTGRSLMFRHLHSKSIGVKDREGILHWAIDQGRGPAKEGIKPKMRSLMCVTHPSWDATVAQIESSGKAGRGIMLTEAKIGLLTRPQVANEFLKRELRK</sequence>
<accession>A0A6A4HSE0</accession>
<proteinExistence type="predicted"/>
<dbReference type="EMBL" id="ML769459">
    <property type="protein sequence ID" value="KAE9400248.1"/>
    <property type="molecule type" value="Genomic_DNA"/>
</dbReference>
<name>A0A6A4HSE0_9AGAR</name>
<dbReference type="OrthoDB" id="3268409at2759"/>
<evidence type="ECO:0000313" key="2">
    <source>
        <dbReference type="Proteomes" id="UP000799118"/>
    </source>
</evidence>
<evidence type="ECO:0000313" key="1">
    <source>
        <dbReference type="EMBL" id="KAE9400248.1"/>
    </source>
</evidence>
<organism evidence="1 2">
    <name type="scientific">Gymnopus androsaceus JB14</name>
    <dbReference type="NCBI Taxonomy" id="1447944"/>
    <lineage>
        <taxon>Eukaryota</taxon>
        <taxon>Fungi</taxon>
        <taxon>Dikarya</taxon>
        <taxon>Basidiomycota</taxon>
        <taxon>Agaricomycotina</taxon>
        <taxon>Agaricomycetes</taxon>
        <taxon>Agaricomycetidae</taxon>
        <taxon>Agaricales</taxon>
        <taxon>Marasmiineae</taxon>
        <taxon>Omphalotaceae</taxon>
        <taxon>Gymnopus</taxon>
    </lineage>
</organism>
<protein>
    <submittedName>
        <fullName evidence="1">Uncharacterized protein</fullName>
    </submittedName>
</protein>